<feature type="domain" description="PH" evidence="7">
    <location>
        <begin position="5"/>
        <end position="99"/>
    </location>
</feature>
<protein>
    <recommendedName>
        <fullName evidence="1">non-specific serine/threonine protein kinase</fullName>
        <ecNumber evidence="1">2.7.11.1</ecNumber>
    </recommendedName>
</protein>
<evidence type="ECO:0000259" key="7">
    <source>
        <dbReference type="PROSITE" id="PS50003"/>
    </source>
</evidence>
<dbReference type="GO" id="GO:0004674">
    <property type="term" value="F:protein serine/threonine kinase activity"/>
    <property type="evidence" value="ECO:0007669"/>
    <property type="project" value="UniProtKB-KW"/>
</dbReference>
<dbReference type="InterPro" id="IPR001849">
    <property type="entry name" value="PH_domain"/>
</dbReference>
<reference evidence="9 10" key="1">
    <citation type="journal article" date="2019" name="Nat. Ecol. Evol.">
        <title>Megaphylogeny resolves global patterns of mushroom evolution.</title>
        <authorList>
            <person name="Varga T."/>
            <person name="Krizsan K."/>
            <person name="Foldi C."/>
            <person name="Dima B."/>
            <person name="Sanchez-Garcia M."/>
            <person name="Sanchez-Ramirez S."/>
            <person name="Szollosi G.J."/>
            <person name="Szarkandi J.G."/>
            <person name="Papp V."/>
            <person name="Albert L."/>
            <person name="Andreopoulos W."/>
            <person name="Angelini C."/>
            <person name="Antonin V."/>
            <person name="Barry K.W."/>
            <person name="Bougher N.L."/>
            <person name="Buchanan P."/>
            <person name="Buyck B."/>
            <person name="Bense V."/>
            <person name="Catcheside P."/>
            <person name="Chovatia M."/>
            <person name="Cooper J."/>
            <person name="Damon W."/>
            <person name="Desjardin D."/>
            <person name="Finy P."/>
            <person name="Geml J."/>
            <person name="Haridas S."/>
            <person name="Hughes K."/>
            <person name="Justo A."/>
            <person name="Karasinski D."/>
            <person name="Kautmanova I."/>
            <person name="Kiss B."/>
            <person name="Kocsube S."/>
            <person name="Kotiranta H."/>
            <person name="LaButti K.M."/>
            <person name="Lechner B.E."/>
            <person name="Liimatainen K."/>
            <person name="Lipzen A."/>
            <person name="Lukacs Z."/>
            <person name="Mihaltcheva S."/>
            <person name="Morgado L.N."/>
            <person name="Niskanen T."/>
            <person name="Noordeloos M.E."/>
            <person name="Ohm R.A."/>
            <person name="Ortiz-Santana B."/>
            <person name="Ovrebo C."/>
            <person name="Racz N."/>
            <person name="Riley R."/>
            <person name="Savchenko A."/>
            <person name="Shiryaev A."/>
            <person name="Soop K."/>
            <person name="Spirin V."/>
            <person name="Szebenyi C."/>
            <person name="Tomsovsky M."/>
            <person name="Tulloss R.E."/>
            <person name="Uehling J."/>
            <person name="Grigoriev I.V."/>
            <person name="Vagvolgyi C."/>
            <person name="Papp T."/>
            <person name="Martin F.M."/>
            <person name="Miettinen O."/>
            <person name="Hibbett D.S."/>
            <person name="Nagy L.G."/>
        </authorList>
    </citation>
    <scope>NUCLEOTIDE SEQUENCE [LARGE SCALE GENOMIC DNA]</scope>
    <source>
        <strain evidence="9 10">CBS 166.37</strain>
    </source>
</reference>
<dbReference type="SMART" id="SM00285">
    <property type="entry name" value="PBD"/>
    <property type="match status" value="2"/>
</dbReference>
<evidence type="ECO:0000259" key="8">
    <source>
        <dbReference type="PROSITE" id="PS50108"/>
    </source>
</evidence>
<dbReference type="SMART" id="SM00233">
    <property type="entry name" value="PH"/>
    <property type="match status" value="2"/>
</dbReference>
<evidence type="ECO:0000256" key="1">
    <source>
        <dbReference type="ARBA" id="ARBA00012513"/>
    </source>
</evidence>
<dbReference type="Proteomes" id="UP000308652">
    <property type="component" value="Unassembled WGS sequence"/>
</dbReference>
<sequence>MVGQESVRSGPVAVRKPRRLIRDAWNARELILVQDTLAIQRRSSTRRRTIHLKDVTELERTDLTPYCLLLKAAGKSYYLSFQNDSELYDWQDDIYNRCPRFGSLPYNFVHEAHVGYDSDLNSLPLQYTEALRGKAKPPLDSASVDYDLNYADEKRPLASTSTSMAPQPKVILEGQFSFKQEGAISGLFWKSKWITLTSQALAIHRSQSSGIETQIPLSGVTAVERVDVRKPYCLLVVTQDGGKYLFSFNSDSELYAWHDAIYQRHCSSGRQIGAPTNFVHNVHVGVDGSTGDFTGLPSGWERTMYPSRDRAAGGPRANTIDLKKAARRAPSVNSADTLIES</sequence>
<evidence type="ECO:0000256" key="3">
    <source>
        <dbReference type="ARBA" id="ARBA00022679"/>
    </source>
</evidence>
<dbReference type="Pfam" id="PF00786">
    <property type="entry name" value="PBD"/>
    <property type="match status" value="1"/>
</dbReference>
<dbReference type="PROSITE" id="PS50003">
    <property type="entry name" value="PH_DOMAIN"/>
    <property type="match status" value="2"/>
</dbReference>
<evidence type="ECO:0000256" key="6">
    <source>
        <dbReference type="ARBA" id="ARBA00022840"/>
    </source>
</evidence>
<keyword evidence="3" id="KW-0808">Transferase</keyword>
<dbReference type="Gene3D" id="2.30.29.30">
    <property type="entry name" value="Pleckstrin-homology domain (PH domain)/Phosphotyrosine-binding domain (PTB)"/>
    <property type="match status" value="2"/>
</dbReference>
<keyword evidence="6" id="KW-0067">ATP-binding</keyword>
<evidence type="ECO:0000256" key="4">
    <source>
        <dbReference type="ARBA" id="ARBA00022741"/>
    </source>
</evidence>
<proteinExistence type="predicted"/>
<dbReference type="InterPro" id="IPR036936">
    <property type="entry name" value="CRIB_dom_sf"/>
</dbReference>
<dbReference type="InterPro" id="IPR011993">
    <property type="entry name" value="PH-like_dom_sf"/>
</dbReference>
<dbReference type="EC" id="2.7.11.1" evidence="1"/>
<keyword evidence="5" id="KW-0418">Kinase</keyword>
<dbReference type="Pfam" id="PF00169">
    <property type="entry name" value="PH"/>
    <property type="match status" value="1"/>
</dbReference>
<dbReference type="STRING" id="68775.A0A5C3M1W5"/>
<evidence type="ECO:0000256" key="5">
    <source>
        <dbReference type="ARBA" id="ARBA00022777"/>
    </source>
</evidence>
<evidence type="ECO:0000313" key="9">
    <source>
        <dbReference type="EMBL" id="TFK38767.1"/>
    </source>
</evidence>
<dbReference type="CDD" id="cd01093">
    <property type="entry name" value="CRIB_PAK_like"/>
    <property type="match status" value="1"/>
</dbReference>
<dbReference type="OrthoDB" id="248923at2759"/>
<dbReference type="SUPFAM" id="SSF50729">
    <property type="entry name" value="PH domain-like"/>
    <property type="match status" value="2"/>
</dbReference>
<dbReference type="GO" id="GO:0005524">
    <property type="term" value="F:ATP binding"/>
    <property type="evidence" value="ECO:0007669"/>
    <property type="project" value="UniProtKB-KW"/>
</dbReference>
<feature type="domain" description="CRIB" evidence="8">
    <location>
        <begin position="272"/>
        <end position="285"/>
    </location>
</feature>
<gene>
    <name evidence="9" type="ORF">BDQ12DRAFT_723110</name>
</gene>
<name>A0A5C3M1W5_9AGAR</name>
<evidence type="ECO:0000256" key="2">
    <source>
        <dbReference type="ARBA" id="ARBA00022527"/>
    </source>
</evidence>
<feature type="domain" description="PH" evidence="7">
    <location>
        <begin position="169"/>
        <end position="266"/>
    </location>
</feature>
<dbReference type="PROSITE" id="PS50108">
    <property type="entry name" value="CRIB"/>
    <property type="match status" value="2"/>
</dbReference>
<keyword evidence="2" id="KW-0723">Serine/threonine-protein kinase</keyword>
<keyword evidence="4" id="KW-0547">Nucleotide-binding</keyword>
<dbReference type="InterPro" id="IPR000095">
    <property type="entry name" value="CRIB_dom"/>
</dbReference>
<keyword evidence="10" id="KW-1185">Reference proteome</keyword>
<evidence type="ECO:0000313" key="10">
    <source>
        <dbReference type="Proteomes" id="UP000308652"/>
    </source>
</evidence>
<accession>A0A5C3M1W5</accession>
<dbReference type="Gene3D" id="3.90.810.10">
    <property type="entry name" value="CRIB domain"/>
    <property type="match status" value="1"/>
</dbReference>
<dbReference type="EMBL" id="ML213602">
    <property type="protein sequence ID" value="TFK38767.1"/>
    <property type="molecule type" value="Genomic_DNA"/>
</dbReference>
<dbReference type="AlphaFoldDB" id="A0A5C3M1W5"/>
<dbReference type="InterPro" id="IPR033923">
    <property type="entry name" value="PAK_BD"/>
</dbReference>
<feature type="domain" description="CRIB" evidence="8">
    <location>
        <begin position="102"/>
        <end position="115"/>
    </location>
</feature>
<organism evidence="9 10">
    <name type="scientific">Crucibulum laeve</name>
    <dbReference type="NCBI Taxonomy" id="68775"/>
    <lineage>
        <taxon>Eukaryota</taxon>
        <taxon>Fungi</taxon>
        <taxon>Dikarya</taxon>
        <taxon>Basidiomycota</taxon>
        <taxon>Agaricomycotina</taxon>
        <taxon>Agaricomycetes</taxon>
        <taxon>Agaricomycetidae</taxon>
        <taxon>Agaricales</taxon>
        <taxon>Agaricineae</taxon>
        <taxon>Nidulariaceae</taxon>
        <taxon>Crucibulum</taxon>
    </lineage>
</organism>